<organism evidence="1 2">
    <name type="scientific">Lentilactobacillus parafarraginis F0439</name>
    <dbReference type="NCBI Taxonomy" id="797515"/>
    <lineage>
        <taxon>Bacteria</taxon>
        <taxon>Bacillati</taxon>
        <taxon>Bacillota</taxon>
        <taxon>Bacilli</taxon>
        <taxon>Lactobacillales</taxon>
        <taxon>Lactobacillaceae</taxon>
        <taxon>Lentilactobacillus</taxon>
    </lineage>
</organism>
<protein>
    <submittedName>
        <fullName evidence="1">Uncharacterized protein</fullName>
    </submittedName>
</protein>
<keyword evidence="2" id="KW-1185">Reference proteome</keyword>
<evidence type="ECO:0000313" key="1">
    <source>
        <dbReference type="EMBL" id="EHL96997.1"/>
    </source>
</evidence>
<reference evidence="1 2" key="1">
    <citation type="submission" date="2011-09" db="EMBL/GenBank/DDBJ databases">
        <authorList>
            <person name="Weinstock G."/>
            <person name="Sodergren E."/>
            <person name="Clifton S."/>
            <person name="Fulton L."/>
            <person name="Fulton B."/>
            <person name="Courtney L."/>
            <person name="Fronick C."/>
            <person name="Harrison M."/>
            <person name="Strong C."/>
            <person name="Farmer C."/>
            <person name="Delahaunty K."/>
            <person name="Markovic C."/>
            <person name="Hall O."/>
            <person name="Minx P."/>
            <person name="Tomlinson C."/>
            <person name="Mitreva M."/>
            <person name="Hou S."/>
            <person name="Chen J."/>
            <person name="Wollam A."/>
            <person name="Pepin K.H."/>
            <person name="Johnson M."/>
            <person name="Bhonagiri V."/>
            <person name="Zhang X."/>
            <person name="Suruliraj S."/>
            <person name="Warren W."/>
            <person name="Chinwalla A."/>
            <person name="Mardis E.R."/>
            <person name="Wilson R.K."/>
        </authorList>
    </citation>
    <scope>NUCLEOTIDE SEQUENCE [LARGE SCALE GENOMIC DNA]</scope>
    <source>
        <strain evidence="1 2">F0439</strain>
    </source>
</reference>
<dbReference type="AlphaFoldDB" id="G9ZQZ8"/>
<dbReference type="Proteomes" id="UP000004625">
    <property type="component" value="Unassembled WGS sequence"/>
</dbReference>
<accession>G9ZQZ8</accession>
<proteinExistence type="predicted"/>
<gene>
    <name evidence="1" type="ORF">HMPREF9103_02156</name>
</gene>
<dbReference type="EMBL" id="AGEY01000156">
    <property type="protein sequence ID" value="EHL96997.1"/>
    <property type="molecule type" value="Genomic_DNA"/>
</dbReference>
<comment type="caution">
    <text evidence="1">The sequence shown here is derived from an EMBL/GenBank/DDBJ whole genome shotgun (WGS) entry which is preliminary data.</text>
</comment>
<evidence type="ECO:0000313" key="2">
    <source>
        <dbReference type="Proteomes" id="UP000004625"/>
    </source>
</evidence>
<sequence>MRSHFGRNNTNINCISYHPYQFPKLQEQISHAINPGKTVFSLIFIF</sequence>
<dbReference type="HOGENOM" id="CLU_3185171_0_0_9"/>
<name>G9ZQZ8_9LACO</name>